<dbReference type="Proteomes" id="UP000522313">
    <property type="component" value="Unassembled WGS sequence"/>
</dbReference>
<organism evidence="1 2">
    <name type="scientific">Sphingomonas endophytica</name>
    <dbReference type="NCBI Taxonomy" id="869719"/>
    <lineage>
        <taxon>Bacteria</taxon>
        <taxon>Pseudomonadati</taxon>
        <taxon>Pseudomonadota</taxon>
        <taxon>Alphaproteobacteria</taxon>
        <taxon>Sphingomonadales</taxon>
        <taxon>Sphingomonadaceae</taxon>
        <taxon>Sphingomonas</taxon>
    </lineage>
</organism>
<dbReference type="RefSeq" id="WP_184505083.1">
    <property type="nucleotide sequence ID" value="NZ_JACHBT010000007.1"/>
</dbReference>
<sequence length="108" mass="11050">MFEDAQAVPKIAPRLANPHSRSGIRLLHGALNVASRPAVRSIAGKLFGGRSKDVDVSRYDAPGSEAPPGAASGSLPDRLLPLLAVVAGLGVATFLATRIRGDAGVEGQ</sequence>
<evidence type="ECO:0000313" key="2">
    <source>
        <dbReference type="Proteomes" id="UP000522313"/>
    </source>
</evidence>
<accession>A0A7X0JBT5</accession>
<proteinExistence type="predicted"/>
<reference evidence="1 2" key="1">
    <citation type="submission" date="2020-08" db="EMBL/GenBank/DDBJ databases">
        <title>The Agave Microbiome: Exploring the role of microbial communities in plant adaptations to desert environments.</title>
        <authorList>
            <person name="Partida-Martinez L.P."/>
        </authorList>
    </citation>
    <scope>NUCLEOTIDE SEQUENCE [LARGE SCALE GENOMIC DNA]</scope>
    <source>
        <strain evidence="1 2">AS3.13</strain>
    </source>
</reference>
<gene>
    <name evidence="1" type="ORF">F4693_001646</name>
</gene>
<protein>
    <submittedName>
        <fullName evidence="1">Uncharacterized protein</fullName>
    </submittedName>
</protein>
<evidence type="ECO:0000313" key="1">
    <source>
        <dbReference type="EMBL" id="MBB6504673.1"/>
    </source>
</evidence>
<reference evidence="1 2" key="2">
    <citation type="submission" date="2020-08" db="EMBL/GenBank/DDBJ databases">
        <authorList>
            <person name="Partida-Martinez L."/>
            <person name="Huntemann M."/>
            <person name="Clum A."/>
            <person name="Wang J."/>
            <person name="Palaniappan K."/>
            <person name="Ritter S."/>
            <person name="Chen I.-M."/>
            <person name="Stamatis D."/>
            <person name="Reddy T."/>
            <person name="O'Malley R."/>
            <person name="Daum C."/>
            <person name="Shapiro N."/>
            <person name="Ivanova N."/>
            <person name="Kyrpides N."/>
            <person name="Woyke T."/>
        </authorList>
    </citation>
    <scope>NUCLEOTIDE SEQUENCE [LARGE SCALE GENOMIC DNA]</scope>
    <source>
        <strain evidence="1 2">AS3.13</strain>
    </source>
</reference>
<comment type="caution">
    <text evidence="1">The sequence shown here is derived from an EMBL/GenBank/DDBJ whole genome shotgun (WGS) entry which is preliminary data.</text>
</comment>
<dbReference type="EMBL" id="JACHBT010000007">
    <property type="protein sequence ID" value="MBB6504673.1"/>
    <property type="molecule type" value="Genomic_DNA"/>
</dbReference>
<dbReference type="AlphaFoldDB" id="A0A7X0JBT5"/>
<name>A0A7X0JBT5_9SPHN</name>